<organism evidence="1 2">
    <name type="scientific">Novosphingobium chloroacetimidivorans</name>
    <dbReference type="NCBI Taxonomy" id="1428314"/>
    <lineage>
        <taxon>Bacteria</taxon>
        <taxon>Pseudomonadati</taxon>
        <taxon>Pseudomonadota</taxon>
        <taxon>Alphaproteobacteria</taxon>
        <taxon>Sphingomonadales</taxon>
        <taxon>Sphingomonadaceae</taxon>
        <taxon>Novosphingobium</taxon>
    </lineage>
</organism>
<keyword evidence="2" id="KW-1185">Reference proteome</keyword>
<sequence>MTLTHQRPLAILFAAAITFALWSPTLSGPLPQSAAATHQSTSTMTRGAVVFAAAPSSPVLM</sequence>
<name>A0A7W7K8S7_9SPHN</name>
<dbReference type="EMBL" id="JACHLR010000003">
    <property type="protein sequence ID" value="MBB4857638.1"/>
    <property type="molecule type" value="Genomic_DNA"/>
</dbReference>
<protein>
    <submittedName>
        <fullName evidence="1">Mono/diheme cytochrome c family protein</fullName>
    </submittedName>
</protein>
<evidence type="ECO:0000313" key="1">
    <source>
        <dbReference type="EMBL" id="MBB4857638.1"/>
    </source>
</evidence>
<proteinExistence type="predicted"/>
<dbReference type="Proteomes" id="UP000555448">
    <property type="component" value="Unassembled WGS sequence"/>
</dbReference>
<evidence type="ECO:0000313" key="2">
    <source>
        <dbReference type="Proteomes" id="UP000555448"/>
    </source>
</evidence>
<dbReference type="RefSeq" id="WP_184242913.1">
    <property type="nucleotide sequence ID" value="NZ_JACHLR010000003.1"/>
</dbReference>
<comment type="caution">
    <text evidence="1">The sequence shown here is derived from an EMBL/GenBank/DDBJ whole genome shotgun (WGS) entry which is preliminary data.</text>
</comment>
<accession>A0A7W7K8S7</accession>
<dbReference type="AlphaFoldDB" id="A0A7W7K8S7"/>
<reference evidence="1 2" key="1">
    <citation type="submission" date="2020-08" db="EMBL/GenBank/DDBJ databases">
        <title>Functional genomics of gut bacteria from endangered species of beetles.</title>
        <authorList>
            <person name="Carlos-Shanley C."/>
        </authorList>
    </citation>
    <scope>NUCLEOTIDE SEQUENCE [LARGE SCALE GENOMIC DNA]</scope>
    <source>
        <strain evidence="1 2">S00245</strain>
    </source>
</reference>
<gene>
    <name evidence="1" type="ORF">HNO88_000949</name>
</gene>